<sequence>MCGAYYCHHAGTSVLRNNNGLFCCRSHKDLNATAVVLARLWATRESLRRAKELVLLKVEVLAIHFCSL</sequence>
<dbReference type="AlphaFoldDB" id="A0A2G5DE16"/>
<dbReference type="EMBL" id="KZ305039">
    <property type="protein sequence ID" value="PIA41722.1"/>
    <property type="molecule type" value="Genomic_DNA"/>
</dbReference>
<dbReference type="Proteomes" id="UP000230069">
    <property type="component" value="Unassembled WGS sequence"/>
</dbReference>
<gene>
    <name evidence="1" type="ORF">AQUCO_02200267v1</name>
</gene>
<protein>
    <submittedName>
        <fullName evidence="1">Uncharacterized protein</fullName>
    </submittedName>
</protein>
<accession>A0A2G5DE16</accession>
<evidence type="ECO:0000313" key="2">
    <source>
        <dbReference type="Proteomes" id="UP000230069"/>
    </source>
</evidence>
<name>A0A2G5DE16_AQUCA</name>
<dbReference type="InParanoid" id="A0A2G5DE16"/>
<keyword evidence="2" id="KW-1185">Reference proteome</keyword>
<evidence type="ECO:0000313" key="1">
    <source>
        <dbReference type="EMBL" id="PIA41722.1"/>
    </source>
</evidence>
<reference evidence="1 2" key="1">
    <citation type="submission" date="2017-09" db="EMBL/GenBank/DDBJ databases">
        <title>WGS assembly of Aquilegia coerulea Goldsmith.</title>
        <authorList>
            <person name="Hodges S."/>
            <person name="Kramer E."/>
            <person name="Nordborg M."/>
            <person name="Tomkins J."/>
            <person name="Borevitz J."/>
            <person name="Derieg N."/>
            <person name="Yan J."/>
            <person name="Mihaltcheva S."/>
            <person name="Hayes R.D."/>
            <person name="Rokhsar D."/>
        </authorList>
    </citation>
    <scope>NUCLEOTIDE SEQUENCE [LARGE SCALE GENOMIC DNA]</scope>
    <source>
        <strain evidence="2">cv. Goldsmith</strain>
    </source>
</reference>
<organism evidence="1 2">
    <name type="scientific">Aquilegia coerulea</name>
    <name type="common">Rocky mountain columbine</name>
    <dbReference type="NCBI Taxonomy" id="218851"/>
    <lineage>
        <taxon>Eukaryota</taxon>
        <taxon>Viridiplantae</taxon>
        <taxon>Streptophyta</taxon>
        <taxon>Embryophyta</taxon>
        <taxon>Tracheophyta</taxon>
        <taxon>Spermatophyta</taxon>
        <taxon>Magnoliopsida</taxon>
        <taxon>Ranunculales</taxon>
        <taxon>Ranunculaceae</taxon>
        <taxon>Thalictroideae</taxon>
        <taxon>Aquilegia</taxon>
    </lineage>
</organism>
<proteinExistence type="predicted"/>